<dbReference type="EMBL" id="BOMP01000034">
    <property type="protein sequence ID" value="GIE39483.1"/>
    <property type="molecule type" value="Genomic_DNA"/>
</dbReference>
<proteinExistence type="predicted"/>
<organism evidence="1 2">
    <name type="scientific">Actinoplanes lobatus</name>
    <dbReference type="NCBI Taxonomy" id="113568"/>
    <lineage>
        <taxon>Bacteria</taxon>
        <taxon>Bacillati</taxon>
        <taxon>Actinomycetota</taxon>
        <taxon>Actinomycetes</taxon>
        <taxon>Micromonosporales</taxon>
        <taxon>Micromonosporaceae</taxon>
        <taxon>Actinoplanes</taxon>
    </lineage>
</organism>
<evidence type="ECO:0008006" key="3">
    <source>
        <dbReference type="Google" id="ProtNLM"/>
    </source>
</evidence>
<reference evidence="1 2" key="1">
    <citation type="submission" date="2021-01" db="EMBL/GenBank/DDBJ databases">
        <title>Whole genome shotgun sequence of Actinoplanes lobatus NBRC 12513.</title>
        <authorList>
            <person name="Komaki H."/>
            <person name="Tamura T."/>
        </authorList>
    </citation>
    <scope>NUCLEOTIDE SEQUENCE [LARGE SCALE GENOMIC DNA]</scope>
    <source>
        <strain evidence="1 2">NBRC 12513</strain>
    </source>
</reference>
<comment type="caution">
    <text evidence="1">The sequence shown here is derived from an EMBL/GenBank/DDBJ whole genome shotgun (WGS) entry which is preliminary data.</text>
</comment>
<evidence type="ECO:0000313" key="1">
    <source>
        <dbReference type="EMBL" id="GIE39483.1"/>
    </source>
</evidence>
<evidence type="ECO:0000313" key="2">
    <source>
        <dbReference type="Proteomes" id="UP000631312"/>
    </source>
</evidence>
<sequence length="259" mass="28060">MQPPWPDQVRVAIGEVTDANAIDSAVAGADAVIAVVDHVGVSDDETYVLAAYAAAHRWLPPADIRGQSLPAEVVSVSECLTYFHPHDQDTWLAPWHLSLEHARHAADDTTGCAVETPVERLWKRRAPTAPPWAGSSVHALAMSVPTAGVDELAALMRRWTSDEPHPILTNLALGASPAGTDLGFEVLGFEDGQFHSWICYGFHRDAARELGVRPNERGLITTLADARRVAELANYGDDAEDGFPEVTWFPALITEPDCT</sequence>
<gene>
    <name evidence="1" type="ORF">Alo02nite_23810</name>
</gene>
<name>A0ABQ4AEP6_9ACTN</name>
<dbReference type="Proteomes" id="UP000631312">
    <property type="component" value="Unassembled WGS sequence"/>
</dbReference>
<protein>
    <recommendedName>
        <fullName evidence="3">Hydroxylase</fullName>
    </recommendedName>
</protein>
<accession>A0ABQ4AEP6</accession>
<keyword evidence="2" id="KW-1185">Reference proteome</keyword>